<reference evidence="2 3" key="1">
    <citation type="submission" date="2016-11" db="EMBL/GenBank/DDBJ databases">
        <authorList>
            <person name="Jaros S."/>
            <person name="Januszkiewicz K."/>
            <person name="Wedrychowicz H."/>
        </authorList>
    </citation>
    <scope>NUCLEOTIDE SEQUENCE [LARGE SCALE GENOMIC DNA]</scope>
    <source>
        <strain evidence="2 3">DSM 44666</strain>
    </source>
</reference>
<keyword evidence="2" id="KW-0687">Ribonucleoprotein</keyword>
<feature type="domain" description="Ribosomal protein eL8/eL30/eS12/Gadd45" evidence="1">
    <location>
        <begin position="5"/>
        <end position="82"/>
    </location>
</feature>
<protein>
    <submittedName>
        <fullName evidence="2">Large subunit ribosomal protein L7A</fullName>
    </submittedName>
</protein>
<proteinExistence type="predicted"/>
<dbReference type="AlphaFoldDB" id="A0A1M4YV76"/>
<keyword evidence="3" id="KW-1185">Reference proteome</keyword>
<dbReference type="InterPro" id="IPR004038">
    <property type="entry name" value="Ribosomal_eL8/eL30/eS12/Gad45"/>
</dbReference>
<accession>A0A1M4YV76</accession>
<dbReference type="GO" id="GO:0005840">
    <property type="term" value="C:ribosome"/>
    <property type="evidence" value="ECO:0007669"/>
    <property type="project" value="UniProtKB-KW"/>
</dbReference>
<dbReference type="InterPro" id="IPR029064">
    <property type="entry name" value="Ribosomal_eL30-like_sf"/>
</dbReference>
<evidence type="ECO:0000259" key="1">
    <source>
        <dbReference type="Pfam" id="PF01248"/>
    </source>
</evidence>
<keyword evidence="2" id="KW-0689">Ribosomal protein</keyword>
<sequence>MSYDKVKQANQLMIGKKQTIKAITQGRAQEVVVATDADQQLVDQIISLCRSRGVAVLYVDSMKRLGQACGIEVKAATAAIVKD</sequence>
<dbReference type="STRING" id="112248.SAMN05444392_107162"/>
<dbReference type="Gene3D" id="3.30.1330.30">
    <property type="match status" value="1"/>
</dbReference>
<name>A0A1M4YV76_9BACL</name>
<dbReference type="PRINTS" id="PR00884">
    <property type="entry name" value="RIBOSOMALHS6"/>
</dbReference>
<dbReference type="Pfam" id="PF01248">
    <property type="entry name" value="Ribosomal_L7Ae"/>
    <property type="match status" value="1"/>
</dbReference>
<dbReference type="RefSeq" id="WP_073155164.1">
    <property type="nucleotide sequence ID" value="NZ_FQVL01000007.1"/>
</dbReference>
<dbReference type="EMBL" id="FQVL01000007">
    <property type="protein sequence ID" value="SHF09598.1"/>
    <property type="molecule type" value="Genomic_DNA"/>
</dbReference>
<dbReference type="OrthoDB" id="2353623at2"/>
<dbReference type="SUPFAM" id="SSF55315">
    <property type="entry name" value="L30e-like"/>
    <property type="match status" value="1"/>
</dbReference>
<dbReference type="NCBIfam" id="NF010125">
    <property type="entry name" value="PRK13602.1"/>
    <property type="match status" value="1"/>
</dbReference>
<evidence type="ECO:0000313" key="3">
    <source>
        <dbReference type="Proteomes" id="UP000184476"/>
    </source>
</evidence>
<evidence type="ECO:0000313" key="2">
    <source>
        <dbReference type="EMBL" id="SHF09598.1"/>
    </source>
</evidence>
<dbReference type="Proteomes" id="UP000184476">
    <property type="component" value="Unassembled WGS sequence"/>
</dbReference>
<organism evidence="2 3">
    <name type="scientific">Seinonella peptonophila</name>
    <dbReference type="NCBI Taxonomy" id="112248"/>
    <lineage>
        <taxon>Bacteria</taxon>
        <taxon>Bacillati</taxon>
        <taxon>Bacillota</taxon>
        <taxon>Bacilli</taxon>
        <taxon>Bacillales</taxon>
        <taxon>Thermoactinomycetaceae</taxon>
        <taxon>Seinonella</taxon>
    </lineage>
</organism>
<gene>
    <name evidence="2" type="ORF">SAMN05444392_107162</name>
</gene>